<evidence type="ECO:0000313" key="3">
    <source>
        <dbReference type="EMBL" id="KAL0819645.1"/>
    </source>
</evidence>
<dbReference type="EMBL" id="JBEDNZ010000020">
    <property type="protein sequence ID" value="KAL0819644.1"/>
    <property type="molecule type" value="Genomic_DNA"/>
</dbReference>
<dbReference type="EMBL" id="JBEDNZ010000020">
    <property type="protein sequence ID" value="KAL0819645.1"/>
    <property type="molecule type" value="Genomic_DNA"/>
</dbReference>
<proteinExistence type="predicted"/>
<feature type="compositionally biased region" description="Basic and acidic residues" evidence="1">
    <location>
        <begin position="107"/>
        <end position="117"/>
    </location>
</feature>
<dbReference type="Proteomes" id="UP001549920">
    <property type="component" value="Unassembled WGS sequence"/>
</dbReference>
<accession>A0ABD0SIG8</accession>
<keyword evidence="2" id="KW-0812">Transmembrane</keyword>
<sequence>MIYKWWHRFVRRRTKPIPADTAITWKRRLSIAYGIAAWNAFGLVIYSMYQGKADWAHYYGLKTDEEHSTPPAQAWANVLGIKNAKVYKISGFTKVGEYDIVEGETTENTKNDQHNTPDTEELM</sequence>
<dbReference type="Proteomes" id="UP001549921">
    <property type="component" value="Unassembled WGS sequence"/>
</dbReference>
<dbReference type="EMBL" id="JBEUOH010000020">
    <property type="protein sequence ID" value="KAL0869118.1"/>
    <property type="molecule type" value="Genomic_DNA"/>
</dbReference>
<protein>
    <submittedName>
        <fullName evidence="3">Uncharacterized protein</fullName>
    </submittedName>
</protein>
<keyword evidence="2" id="KW-1133">Transmembrane helix</keyword>
<organism evidence="3 6">
    <name type="scientific">Loxostege sticticalis</name>
    <name type="common">Beet webworm moth</name>
    <dbReference type="NCBI Taxonomy" id="481309"/>
    <lineage>
        <taxon>Eukaryota</taxon>
        <taxon>Metazoa</taxon>
        <taxon>Ecdysozoa</taxon>
        <taxon>Arthropoda</taxon>
        <taxon>Hexapoda</taxon>
        <taxon>Insecta</taxon>
        <taxon>Pterygota</taxon>
        <taxon>Neoptera</taxon>
        <taxon>Endopterygota</taxon>
        <taxon>Lepidoptera</taxon>
        <taxon>Glossata</taxon>
        <taxon>Ditrysia</taxon>
        <taxon>Pyraloidea</taxon>
        <taxon>Crambidae</taxon>
        <taxon>Pyraustinae</taxon>
        <taxon>Loxostege</taxon>
    </lineage>
</organism>
<dbReference type="AlphaFoldDB" id="A0ABD0SIG8"/>
<feature type="transmembrane region" description="Helical" evidence="2">
    <location>
        <begin position="31"/>
        <end position="49"/>
    </location>
</feature>
<evidence type="ECO:0000256" key="2">
    <source>
        <dbReference type="SAM" id="Phobius"/>
    </source>
</evidence>
<feature type="region of interest" description="Disordered" evidence="1">
    <location>
        <begin position="103"/>
        <end position="123"/>
    </location>
</feature>
<gene>
    <name evidence="4" type="ORF">ABMA27_007417</name>
    <name evidence="3" type="ORF">ABMA28_007716</name>
</gene>
<evidence type="ECO:0000313" key="5">
    <source>
        <dbReference type="Proteomes" id="UP001549920"/>
    </source>
</evidence>
<comment type="caution">
    <text evidence="3">The sequence shown here is derived from an EMBL/GenBank/DDBJ whole genome shotgun (WGS) entry which is preliminary data.</text>
</comment>
<evidence type="ECO:0000256" key="1">
    <source>
        <dbReference type="SAM" id="MobiDB-lite"/>
    </source>
</evidence>
<keyword evidence="5" id="KW-1185">Reference proteome</keyword>
<keyword evidence="2" id="KW-0472">Membrane</keyword>
<dbReference type="EMBL" id="JBEUOH010000020">
    <property type="protein sequence ID" value="KAL0869117.1"/>
    <property type="molecule type" value="Genomic_DNA"/>
</dbReference>
<name>A0ABD0SIG8_LOXSC</name>
<reference evidence="5 6" key="1">
    <citation type="submission" date="2024-06" db="EMBL/GenBank/DDBJ databases">
        <title>A chromosome-level genome assembly of beet webworm, Loxostege sticticalis.</title>
        <authorList>
            <person name="Zhang Y."/>
        </authorList>
    </citation>
    <scope>NUCLEOTIDE SEQUENCE [LARGE SCALE GENOMIC DNA]</scope>
    <source>
        <strain evidence="4">AQ026</strain>
        <strain evidence="3">AQ028</strain>
        <tissue evidence="3">Male pupae</tissue>
        <tissue evidence="4">Whole body</tissue>
    </source>
</reference>
<evidence type="ECO:0000313" key="4">
    <source>
        <dbReference type="EMBL" id="KAL0869117.1"/>
    </source>
</evidence>
<evidence type="ECO:0000313" key="6">
    <source>
        <dbReference type="Proteomes" id="UP001549921"/>
    </source>
</evidence>